<organism evidence="4 5">
    <name type="scientific">Reticulibacter mediterranei</name>
    <dbReference type="NCBI Taxonomy" id="2778369"/>
    <lineage>
        <taxon>Bacteria</taxon>
        <taxon>Bacillati</taxon>
        <taxon>Chloroflexota</taxon>
        <taxon>Ktedonobacteria</taxon>
        <taxon>Ktedonobacterales</taxon>
        <taxon>Reticulibacteraceae</taxon>
        <taxon>Reticulibacter</taxon>
    </lineage>
</organism>
<evidence type="ECO:0000313" key="5">
    <source>
        <dbReference type="Proteomes" id="UP000597444"/>
    </source>
</evidence>
<name>A0A8J3ILJ9_9CHLR</name>
<sequence length="196" mass="22064">MISSSEMEKGLTLEIEGEPYTVLDWQHVTEGRGSANIRLKLRHLRTHAIIERTLDAGPKFKLLPIERRPVTFMYWDGELYHFVDTNNLDPDTSDEILLSASMLGNASKFIVDKLQFDLFQLNDQLVGVDLPESVVMRVKDVEMSGHYWHATMEGPARLDGPVVLVPPSSPLATAFVSILKTENIWNGFEKSLLPAS</sequence>
<comment type="function">
    <text evidence="2">Involved in peptide bond synthesis. Stimulates efficient translation and peptide-bond synthesis on native or reconstituted 70S ribosomes in vitro. Probably functions indirectly by altering the affinity of the ribosome for aminoacyl-tRNA, thus increasing their reactivity as acceptors for peptidyl transferase.</text>
</comment>
<evidence type="ECO:0000259" key="3">
    <source>
        <dbReference type="SMART" id="SM01185"/>
    </source>
</evidence>
<dbReference type="EMBL" id="BNJK01000001">
    <property type="protein sequence ID" value="GHO94618.1"/>
    <property type="molecule type" value="Genomic_DNA"/>
</dbReference>
<dbReference type="GO" id="GO:0003746">
    <property type="term" value="F:translation elongation factor activity"/>
    <property type="evidence" value="ECO:0007669"/>
    <property type="project" value="InterPro"/>
</dbReference>
<dbReference type="GO" id="GO:0005737">
    <property type="term" value="C:cytoplasm"/>
    <property type="evidence" value="ECO:0007669"/>
    <property type="project" value="TreeGrafter"/>
</dbReference>
<dbReference type="Proteomes" id="UP000597444">
    <property type="component" value="Unassembled WGS sequence"/>
</dbReference>
<accession>A0A8J3ILJ9</accession>
<gene>
    <name evidence="4" type="ORF">KSF_046660</name>
</gene>
<dbReference type="Gene3D" id="2.30.30.30">
    <property type="match status" value="1"/>
</dbReference>
<keyword evidence="5" id="KW-1185">Reference proteome</keyword>
<comment type="caution">
    <text evidence="4">The sequence shown here is derived from an EMBL/GenBank/DDBJ whole genome shotgun (WGS) entry which is preliminary data.</text>
</comment>
<feature type="domain" description="Translation elongation factor P/YeiP central" evidence="3">
    <location>
        <begin position="67"/>
        <end position="126"/>
    </location>
</feature>
<evidence type="ECO:0000256" key="1">
    <source>
        <dbReference type="ARBA" id="ARBA00009479"/>
    </source>
</evidence>
<dbReference type="InterPro" id="IPR008991">
    <property type="entry name" value="Translation_prot_SH3-like_sf"/>
</dbReference>
<dbReference type="SUPFAM" id="SSF50104">
    <property type="entry name" value="Translation proteins SH3-like domain"/>
    <property type="match status" value="1"/>
</dbReference>
<comment type="similarity">
    <text evidence="1">Belongs to the elongation factor P family.</text>
</comment>
<dbReference type="SMART" id="SM01185">
    <property type="entry name" value="EFP"/>
    <property type="match status" value="1"/>
</dbReference>
<dbReference type="Pfam" id="PF08207">
    <property type="entry name" value="EFP_N"/>
    <property type="match status" value="1"/>
</dbReference>
<dbReference type="InterPro" id="IPR013185">
    <property type="entry name" value="Transl_elong_KOW-like"/>
</dbReference>
<dbReference type="SUPFAM" id="SSF50249">
    <property type="entry name" value="Nucleic acid-binding proteins"/>
    <property type="match status" value="1"/>
</dbReference>
<evidence type="ECO:0000313" key="4">
    <source>
        <dbReference type="EMBL" id="GHO94618.1"/>
    </source>
</evidence>
<protein>
    <recommendedName>
        <fullName evidence="3">Translation elongation factor P/YeiP central domain-containing protein</fullName>
    </recommendedName>
</protein>
<dbReference type="Gene3D" id="2.40.50.140">
    <property type="entry name" value="Nucleic acid-binding proteins"/>
    <property type="match status" value="1"/>
</dbReference>
<dbReference type="PANTHER" id="PTHR30053">
    <property type="entry name" value="ELONGATION FACTOR P"/>
    <property type="match status" value="1"/>
</dbReference>
<proteinExistence type="inferred from homology"/>
<dbReference type="InterPro" id="IPR014722">
    <property type="entry name" value="Rib_uL2_dom2"/>
</dbReference>
<dbReference type="AlphaFoldDB" id="A0A8J3ILJ9"/>
<dbReference type="InterPro" id="IPR001059">
    <property type="entry name" value="Transl_elong_P/YeiP_cen"/>
</dbReference>
<evidence type="ECO:0000256" key="2">
    <source>
        <dbReference type="ARBA" id="ARBA00025469"/>
    </source>
</evidence>
<reference evidence="4" key="1">
    <citation type="submission" date="2020-10" db="EMBL/GenBank/DDBJ databases">
        <title>Taxonomic study of unclassified bacteria belonging to the class Ktedonobacteria.</title>
        <authorList>
            <person name="Yabe S."/>
            <person name="Wang C.M."/>
            <person name="Zheng Y."/>
            <person name="Sakai Y."/>
            <person name="Cavaletti L."/>
            <person name="Monciardini P."/>
            <person name="Donadio S."/>
        </authorList>
    </citation>
    <scope>NUCLEOTIDE SEQUENCE</scope>
    <source>
        <strain evidence="4">ID150040</strain>
    </source>
</reference>
<dbReference type="InterPro" id="IPR012340">
    <property type="entry name" value="NA-bd_OB-fold"/>
</dbReference>
<dbReference type="InterPro" id="IPR020599">
    <property type="entry name" value="Transl_elong_fac_P/YeiP"/>
</dbReference>
<dbReference type="PANTHER" id="PTHR30053:SF12">
    <property type="entry name" value="ELONGATION FACTOR P (EF-P) FAMILY PROTEIN"/>
    <property type="match status" value="1"/>
</dbReference>